<reference evidence="2" key="1">
    <citation type="journal article" date="2015" name="Nature">
        <title>Complex archaea that bridge the gap between prokaryotes and eukaryotes.</title>
        <authorList>
            <person name="Spang A."/>
            <person name="Saw J.H."/>
            <person name="Jorgensen S.L."/>
            <person name="Zaremba-Niedzwiedzka K."/>
            <person name="Martijn J."/>
            <person name="Lind A.E."/>
            <person name="van Eijk R."/>
            <person name="Schleper C."/>
            <person name="Guy L."/>
            <person name="Ettema T.J."/>
        </authorList>
    </citation>
    <scope>NUCLEOTIDE SEQUENCE</scope>
</reference>
<name>A0A0F8X7U5_9ZZZZ</name>
<gene>
    <name evidence="2" type="ORF">LCGC14_2976330</name>
</gene>
<keyword evidence="1" id="KW-0472">Membrane</keyword>
<protein>
    <submittedName>
        <fullName evidence="2">Uncharacterized protein</fullName>
    </submittedName>
</protein>
<evidence type="ECO:0000313" key="2">
    <source>
        <dbReference type="EMBL" id="KKK65222.1"/>
    </source>
</evidence>
<proteinExistence type="predicted"/>
<keyword evidence="1" id="KW-1133">Transmembrane helix</keyword>
<comment type="caution">
    <text evidence="2">The sequence shown here is derived from an EMBL/GenBank/DDBJ whole genome shotgun (WGS) entry which is preliminary data.</text>
</comment>
<keyword evidence="1" id="KW-0812">Transmembrane</keyword>
<accession>A0A0F8X7U5</accession>
<sequence>MTAIKFTLFYVASHLWDAMLWTLFLLWLNL</sequence>
<feature type="transmembrane region" description="Helical" evidence="1">
    <location>
        <begin position="7"/>
        <end position="28"/>
    </location>
</feature>
<evidence type="ECO:0000256" key="1">
    <source>
        <dbReference type="SAM" id="Phobius"/>
    </source>
</evidence>
<dbReference type="AlphaFoldDB" id="A0A0F8X7U5"/>
<dbReference type="EMBL" id="LAZR01060660">
    <property type="protein sequence ID" value="KKK65222.1"/>
    <property type="molecule type" value="Genomic_DNA"/>
</dbReference>
<organism evidence="2">
    <name type="scientific">marine sediment metagenome</name>
    <dbReference type="NCBI Taxonomy" id="412755"/>
    <lineage>
        <taxon>unclassified sequences</taxon>
        <taxon>metagenomes</taxon>
        <taxon>ecological metagenomes</taxon>
    </lineage>
</organism>